<feature type="domain" description="NodB homology" evidence="2">
    <location>
        <begin position="75"/>
        <end position="204"/>
    </location>
</feature>
<accession>A0ABV6PAY5</accession>
<dbReference type="EMBL" id="JBHLUB010000029">
    <property type="protein sequence ID" value="MFC0582274.1"/>
    <property type="molecule type" value="Genomic_DNA"/>
</dbReference>
<keyword evidence="1" id="KW-0732">Signal</keyword>
<proteinExistence type="predicted"/>
<dbReference type="SUPFAM" id="SSF88713">
    <property type="entry name" value="Glycoside hydrolase/deacetylase"/>
    <property type="match status" value="1"/>
</dbReference>
<keyword evidence="4" id="KW-1185">Reference proteome</keyword>
<organism evidence="3 4">
    <name type="scientific">Micrococcoides hystricis</name>
    <dbReference type="NCBI Taxonomy" id="1572761"/>
    <lineage>
        <taxon>Bacteria</taxon>
        <taxon>Bacillati</taxon>
        <taxon>Actinomycetota</taxon>
        <taxon>Actinomycetes</taxon>
        <taxon>Micrococcales</taxon>
        <taxon>Micrococcaceae</taxon>
        <taxon>Micrococcoides</taxon>
    </lineage>
</organism>
<gene>
    <name evidence="3" type="ORF">ACFFFR_07765</name>
</gene>
<evidence type="ECO:0000256" key="1">
    <source>
        <dbReference type="ARBA" id="ARBA00022729"/>
    </source>
</evidence>
<sequence length="483" mass="53436">MSRKPFSKSRLAQGLATIAAVLLGLGGFFGLEHIMTEDHADAQEIEAGLNERNQLVSGHRAPKAAALRPIEDDVPVVSITFDDGNTSNARAGHILQKHGLTGTFYIISAFLETPNYLSRAELDQLVSDGNEIGGHTLHHRPLPTVDAAEARRQVCNDRDNLLAWGYEVTSFAYPEAESNQAIEKIVEDCGYNSARGLGGVRTKDGCENCVDSESFEPENPYRTKAPAMVTNQWSVDYLKKVVRKGVEDGGWTQLTFHDFCTDKEECNLISWTYDDFEDVVRWLAEEEKAGKLQVRNVNEVMTGKIQDSRPSTPPAQLAEGAELVHNGDFESTTQREREPFRCWEVVNFGNNTVTSNAGKVGVNGSNGMEFTVADYRSGDAKLLTKQDAGECAPEVAPGKRYRLAADYTADDITQFSVFLRGNHGQWVYWTSSTKFAPTDEFSRAEWITPEIPDGYDAISFGLAITGEGKLRVDNYSMQIPPEE</sequence>
<protein>
    <submittedName>
        <fullName evidence="3">Polysaccharide deacetylase family protein</fullName>
        <ecNumber evidence="3">3.-.-.-</ecNumber>
    </submittedName>
</protein>
<dbReference type="CDD" id="cd10967">
    <property type="entry name" value="CE4_GLA_like_6s"/>
    <property type="match status" value="1"/>
</dbReference>
<dbReference type="Gene3D" id="3.20.20.370">
    <property type="entry name" value="Glycoside hydrolase/deacetylase"/>
    <property type="match status" value="1"/>
</dbReference>
<dbReference type="Proteomes" id="UP001589862">
    <property type="component" value="Unassembled WGS sequence"/>
</dbReference>
<dbReference type="Pfam" id="PF01522">
    <property type="entry name" value="Polysacc_deac_1"/>
    <property type="match status" value="1"/>
</dbReference>
<comment type="caution">
    <text evidence="3">The sequence shown here is derived from an EMBL/GenBank/DDBJ whole genome shotgun (WGS) entry which is preliminary data.</text>
</comment>
<dbReference type="GO" id="GO:0016787">
    <property type="term" value="F:hydrolase activity"/>
    <property type="evidence" value="ECO:0007669"/>
    <property type="project" value="UniProtKB-KW"/>
</dbReference>
<dbReference type="PANTHER" id="PTHR34216">
    <property type="match status" value="1"/>
</dbReference>
<evidence type="ECO:0000313" key="3">
    <source>
        <dbReference type="EMBL" id="MFC0582274.1"/>
    </source>
</evidence>
<dbReference type="Gene3D" id="2.60.120.260">
    <property type="entry name" value="Galactose-binding domain-like"/>
    <property type="match status" value="1"/>
</dbReference>
<dbReference type="PROSITE" id="PS51677">
    <property type="entry name" value="NODB"/>
    <property type="match status" value="1"/>
</dbReference>
<dbReference type="PANTHER" id="PTHR34216:SF11">
    <property type="entry name" value="CHITOOLIGOSACCHARIDE DEACETYLASE"/>
    <property type="match status" value="1"/>
</dbReference>
<dbReference type="EC" id="3.-.-.-" evidence="3"/>
<name>A0ABV6PAY5_9MICC</name>
<keyword evidence="3" id="KW-0378">Hydrolase</keyword>
<dbReference type="InterPro" id="IPR002509">
    <property type="entry name" value="NODB_dom"/>
</dbReference>
<dbReference type="RefSeq" id="WP_377459310.1">
    <property type="nucleotide sequence ID" value="NZ_JBHLUB010000029.1"/>
</dbReference>
<dbReference type="InterPro" id="IPR011330">
    <property type="entry name" value="Glyco_hydro/deAcase_b/a-brl"/>
</dbReference>
<evidence type="ECO:0000259" key="2">
    <source>
        <dbReference type="PROSITE" id="PS51677"/>
    </source>
</evidence>
<reference evidence="3 4" key="1">
    <citation type="submission" date="2024-09" db="EMBL/GenBank/DDBJ databases">
        <authorList>
            <person name="Sun Q."/>
            <person name="Mori K."/>
        </authorList>
    </citation>
    <scope>NUCLEOTIDE SEQUENCE [LARGE SCALE GENOMIC DNA]</scope>
    <source>
        <strain evidence="3 4">NCAIM B.02604</strain>
    </source>
</reference>
<evidence type="ECO:0000313" key="4">
    <source>
        <dbReference type="Proteomes" id="UP001589862"/>
    </source>
</evidence>
<dbReference type="InterPro" id="IPR051398">
    <property type="entry name" value="Polysacch_Deacetylase"/>
</dbReference>